<feature type="region of interest" description="Disordered" evidence="1">
    <location>
        <begin position="1"/>
        <end position="101"/>
    </location>
</feature>
<evidence type="ECO:0000256" key="1">
    <source>
        <dbReference type="SAM" id="MobiDB-lite"/>
    </source>
</evidence>
<gene>
    <name evidence="2" type="ORF">GSLYS_00021299001</name>
</gene>
<dbReference type="EMBL" id="CAXITT010001130">
    <property type="protein sequence ID" value="CAL1547982.1"/>
    <property type="molecule type" value="Genomic_DNA"/>
</dbReference>
<comment type="caution">
    <text evidence="2">The sequence shown here is derived from an EMBL/GenBank/DDBJ whole genome shotgun (WGS) entry which is preliminary data.</text>
</comment>
<evidence type="ECO:0000313" key="2">
    <source>
        <dbReference type="EMBL" id="CAL1547982.1"/>
    </source>
</evidence>
<evidence type="ECO:0000313" key="3">
    <source>
        <dbReference type="Proteomes" id="UP001497497"/>
    </source>
</evidence>
<sequence length="245" mass="28176">MAGISRSRTSYDFHPNDPNSVFNDVDYPPVSTPRDMSPSRMLRPATSRSLWGPGERQSRSATRSLTPAHTQASAGRHHRPPTRSFTPGFEEAVSTNMNDPQPEVDENPYTQPMDPINRQHYFKLWRRNPPQPQKPIYREGRAGAGWRHIKACNNSSGSHLVFIDGAVKAEENFFYPPASMFEPLDLPRFVLPPSAPNENSPTRVPYTYRGIARDTRSQDRARQGFKTWYYQKKPVDCYDIWWSKH</sequence>
<accession>A0AAV2ILI0</accession>
<dbReference type="Proteomes" id="UP001497497">
    <property type="component" value="Unassembled WGS sequence"/>
</dbReference>
<reference evidence="2 3" key="1">
    <citation type="submission" date="2024-04" db="EMBL/GenBank/DDBJ databases">
        <authorList>
            <consortium name="Genoscope - CEA"/>
            <person name="William W."/>
        </authorList>
    </citation>
    <scope>NUCLEOTIDE SEQUENCE [LARGE SCALE GENOMIC DNA]</scope>
</reference>
<proteinExistence type="predicted"/>
<feature type="compositionally biased region" description="Polar residues" evidence="1">
    <location>
        <begin position="59"/>
        <end position="73"/>
    </location>
</feature>
<name>A0AAV2ILI0_LYMST</name>
<dbReference type="AlphaFoldDB" id="A0AAV2ILI0"/>
<protein>
    <submittedName>
        <fullName evidence="2">Uncharacterized protein</fullName>
    </submittedName>
</protein>
<keyword evidence="3" id="KW-1185">Reference proteome</keyword>
<organism evidence="2 3">
    <name type="scientific">Lymnaea stagnalis</name>
    <name type="common">Great pond snail</name>
    <name type="synonym">Helix stagnalis</name>
    <dbReference type="NCBI Taxonomy" id="6523"/>
    <lineage>
        <taxon>Eukaryota</taxon>
        <taxon>Metazoa</taxon>
        <taxon>Spiralia</taxon>
        <taxon>Lophotrochozoa</taxon>
        <taxon>Mollusca</taxon>
        <taxon>Gastropoda</taxon>
        <taxon>Heterobranchia</taxon>
        <taxon>Euthyneura</taxon>
        <taxon>Panpulmonata</taxon>
        <taxon>Hygrophila</taxon>
        <taxon>Lymnaeoidea</taxon>
        <taxon>Lymnaeidae</taxon>
        <taxon>Lymnaea</taxon>
    </lineage>
</organism>